<name>A0A5S6QQB7_TRIMR</name>
<sequence>MYAWSHGYTTIRFCCDQLEMSKNTALHWNLSMTDVAAEVLMRQHLVIRGTGLTVEIIVVFITSYLDELLKFKLGFSGNVL</sequence>
<keyword evidence="2" id="KW-1185">Reference proteome</keyword>
<evidence type="ECO:0000313" key="2">
    <source>
        <dbReference type="Proteomes" id="UP000046395"/>
    </source>
</evidence>
<keyword evidence="1" id="KW-0812">Transmembrane</keyword>
<organism evidence="2 3">
    <name type="scientific">Trichuris muris</name>
    <name type="common">Mouse whipworm</name>
    <dbReference type="NCBI Taxonomy" id="70415"/>
    <lineage>
        <taxon>Eukaryota</taxon>
        <taxon>Metazoa</taxon>
        <taxon>Ecdysozoa</taxon>
        <taxon>Nematoda</taxon>
        <taxon>Enoplea</taxon>
        <taxon>Dorylaimia</taxon>
        <taxon>Trichinellida</taxon>
        <taxon>Trichuridae</taxon>
        <taxon>Trichuris</taxon>
    </lineage>
</organism>
<reference evidence="3" key="1">
    <citation type="submission" date="2019-12" db="UniProtKB">
        <authorList>
            <consortium name="WormBaseParasite"/>
        </authorList>
    </citation>
    <scope>IDENTIFICATION</scope>
</reference>
<keyword evidence="1" id="KW-1133">Transmembrane helix</keyword>
<dbReference type="WBParaSite" id="TMUE_2000009531.1">
    <property type="protein sequence ID" value="TMUE_2000009531.1"/>
    <property type="gene ID" value="WBGene00300628"/>
</dbReference>
<proteinExistence type="predicted"/>
<accession>A0A5S6QQB7</accession>
<dbReference type="AlphaFoldDB" id="A0A5S6QQB7"/>
<evidence type="ECO:0000313" key="3">
    <source>
        <dbReference type="WBParaSite" id="TMUE_2000009531.1"/>
    </source>
</evidence>
<feature type="transmembrane region" description="Helical" evidence="1">
    <location>
        <begin position="45"/>
        <end position="65"/>
    </location>
</feature>
<evidence type="ECO:0000256" key="1">
    <source>
        <dbReference type="SAM" id="Phobius"/>
    </source>
</evidence>
<protein>
    <submittedName>
        <fullName evidence="3">Uncharacterized protein</fullName>
    </submittedName>
</protein>
<dbReference type="Proteomes" id="UP000046395">
    <property type="component" value="Unassembled WGS sequence"/>
</dbReference>
<keyword evidence="1" id="KW-0472">Membrane</keyword>